<dbReference type="OrthoDB" id="2548233at2759"/>
<dbReference type="Gene3D" id="3.30.559.10">
    <property type="entry name" value="Chloramphenicol acetyltransferase-like domain"/>
    <property type="match status" value="1"/>
</dbReference>
<proteinExistence type="predicted"/>
<name>A0A9P9FWQ4_9HYPO</name>
<dbReference type="EMBL" id="JAGMUV010000001">
    <property type="protein sequence ID" value="KAH7176933.1"/>
    <property type="molecule type" value="Genomic_DNA"/>
</dbReference>
<dbReference type="PANTHER" id="PTHR42034:SF1">
    <property type="entry name" value="CONDENSATION DOMAIN-CONTAINING PROTEIN"/>
    <property type="match status" value="1"/>
</dbReference>
<accession>A0A9P9FWQ4</accession>
<dbReference type="InterPro" id="IPR023213">
    <property type="entry name" value="CAT-like_dom_sf"/>
</dbReference>
<comment type="caution">
    <text evidence="1">The sequence shown here is derived from an EMBL/GenBank/DDBJ whole genome shotgun (WGS) entry which is preliminary data.</text>
</comment>
<dbReference type="PANTHER" id="PTHR42034">
    <property type="entry name" value="CHROMOSOME 7, WHOLE GENOME SHOTGUN SEQUENCE-RELATED"/>
    <property type="match status" value="1"/>
</dbReference>
<protein>
    <submittedName>
        <fullName evidence="1">Uncharacterized protein</fullName>
    </submittedName>
</protein>
<dbReference type="AlphaFoldDB" id="A0A9P9FWQ4"/>
<reference evidence="1" key="1">
    <citation type="journal article" date="2021" name="Nat. Commun.">
        <title>Genetic determinants of endophytism in the Arabidopsis root mycobiome.</title>
        <authorList>
            <person name="Mesny F."/>
            <person name="Miyauchi S."/>
            <person name="Thiergart T."/>
            <person name="Pickel B."/>
            <person name="Atanasova L."/>
            <person name="Karlsson M."/>
            <person name="Huettel B."/>
            <person name="Barry K.W."/>
            <person name="Haridas S."/>
            <person name="Chen C."/>
            <person name="Bauer D."/>
            <person name="Andreopoulos W."/>
            <person name="Pangilinan J."/>
            <person name="LaButti K."/>
            <person name="Riley R."/>
            <person name="Lipzen A."/>
            <person name="Clum A."/>
            <person name="Drula E."/>
            <person name="Henrissat B."/>
            <person name="Kohler A."/>
            <person name="Grigoriev I.V."/>
            <person name="Martin F.M."/>
            <person name="Hacquard S."/>
        </authorList>
    </citation>
    <scope>NUCLEOTIDE SEQUENCE</scope>
    <source>
        <strain evidence="1">MPI-CAGE-AT-0147</strain>
    </source>
</reference>
<dbReference type="Gene3D" id="3.30.559.30">
    <property type="entry name" value="Nonribosomal peptide synthetase, condensation domain"/>
    <property type="match status" value="1"/>
</dbReference>
<sequence length="527" mass="58298">MREYWPPHSLLLFTCCKMSSEYPNLVWRQTAPGLWQRNVDEIEQFYASMVVLYEGSGRMFFGITGHVSLNVHVPLNKSLEEAESLVDQALRKAWSAMRRDHPTIAAQVTQNVETQEWTKTYRQSRDEADTQSWLEKTLVSVATGQTGEEWANSDPPAPKLPTLFNIHVAPKEPGSRVIRRDLVLRSPHDIVDGVGTLILLSNLIAQASKAYDEGDGYQIPVLDGSEAANLSPSYRIAANVPPQLSEAQQRRIEDIAAEKAEAAASTDVEIIGLPFRKGATLPGRHQRAALTLSKHQTSQVLAFCKSISATPTHVFHAAAALVMRDLQDRATEDKRVRYINYILRNERSSCAEPYNTTKHPAALYHSVSGQSLVVDMTLAAAGETPDDQNRREEFLAITQVMKEFYHSVRNDQEHYALAPVMWAAGTPPLPPSPRPLPVPPPKSQASVSISSMGRTDAIVPPRVGAFDVQNPWVTGEELGNGLGLFLGTFNGEMCLSAAYNDAWHTKSDIADYLDRCAEVVFNGLRSS</sequence>
<evidence type="ECO:0000313" key="1">
    <source>
        <dbReference type="EMBL" id="KAH7176933.1"/>
    </source>
</evidence>
<dbReference type="Proteomes" id="UP000738349">
    <property type="component" value="Unassembled WGS sequence"/>
</dbReference>
<organism evidence="1 2">
    <name type="scientific">Dactylonectria macrodidyma</name>
    <dbReference type="NCBI Taxonomy" id="307937"/>
    <lineage>
        <taxon>Eukaryota</taxon>
        <taxon>Fungi</taxon>
        <taxon>Dikarya</taxon>
        <taxon>Ascomycota</taxon>
        <taxon>Pezizomycotina</taxon>
        <taxon>Sordariomycetes</taxon>
        <taxon>Hypocreomycetidae</taxon>
        <taxon>Hypocreales</taxon>
        <taxon>Nectriaceae</taxon>
        <taxon>Dactylonectria</taxon>
    </lineage>
</organism>
<evidence type="ECO:0000313" key="2">
    <source>
        <dbReference type="Proteomes" id="UP000738349"/>
    </source>
</evidence>
<gene>
    <name evidence="1" type="ORF">EDB81DRAFT_773793</name>
</gene>
<dbReference type="SUPFAM" id="SSF52777">
    <property type="entry name" value="CoA-dependent acyltransferases"/>
    <property type="match status" value="1"/>
</dbReference>
<keyword evidence="2" id="KW-1185">Reference proteome</keyword>